<dbReference type="AlphaFoldDB" id="W2RYT5"/>
<accession>W2RYT5</accession>
<dbReference type="InterPro" id="IPR015421">
    <property type="entry name" value="PyrdxlP-dep_Trfase_major"/>
</dbReference>
<dbReference type="FunFam" id="3.90.1150.10:FF:000049">
    <property type="entry name" value="Alanine-glyoxylate aminotransferase 1"/>
    <property type="match status" value="1"/>
</dbReference>
<evidence type="ECO:0000256" key="2">
    <source>
        <dbReference type="ARBA" id="ARBA00022576"/>
    </source>
</evidence>
<feature type="region of interest" description="Disordered" evidence="7">
    <location>
        <begin position="1"/>
        <end position="25"/>
    </location>
</feature>
<proteinExistence type="inferred from homology"/>
<evidence type="ECO:0000256" key="3">
    <source>
        <dbReference type="ARBA" id="ARBA00022679"/>
    </source>
</evidence>
<evidence type="ECO:0000256" key="7">
    <source>
        <dbReference type="SAM" id="MobiDB-lite"/>
    </source>
</evidence>
<dbReference type="GO" id="GO:0004760">
    <property type="term" value="F:L-serine-pyruvate transaminase activity"/>
    <property type="evidence" value="ECO:0007669"/>
    <property type="project" value="TreeGrafter"/>
</dbReference>
<keyword evidence="2" id="KW-0032">Aminotransferase</keyword>
<evidence type="ECO:0000256" key="6">
    <source>
        <dbReference type="RuleBase" id="RU004504"/>
    </source>
</evidence>
<evidence type="ECO:0000313" key="9">
    <source>
        <dbReference type="EMBL" id="ETN41612.1"/>
    </source>
</evidence>
<organism evidence="9 10">
    <name type="scientific">Cyphellophora europaea (strain CBS 101466)</name>
    <name type="common">Phialophora europaea</name>
    <dbReference type="NCBI Taxonomy" id="1220924"/>
    <lineage>
        <taxon>Eukaryota</taxon>
        <taxon>Fungi</taxon>
        <taxon>Dikarya</taxon>
        <taxon>Ascomycota</taxon>
        <taxon>Pezizomycotina</taxon>
        <taxon>Eurotiomycetes</taxon>
        <taxon>Chaetothyriomycetidae</taxon>
        <taxon>Chaetothyriales</taxon>
        <taxon>Cyphellophoraceae</taxon>
        <taxon>Cyphellophora</taxon>
    </lineage>
</organism>
<dbReference type="Gene3D" id="3.40.640.10">
    <property type="entry name" value="Type I PLP-dependent aspartate aminotransferase-like (Major domain)"/>
    <property type="match status" value="1"/>
</dbReference>
<dbReference type="InParanoid" id="W2RYT5"/>
<dbReference type="PANTHER" id="PTHR21152:SF24">
    <property type="entry name" value="ALANINE--GLYOXYLATE AMINOTRANSFERASE 1"/>
    <property type="match status" value="1"/>
</dbReference>
<dbReference type="InterPro" id="IPR000192">
    <property type="entry name" value="Aminotrans_V_dom"/>
</dbReference>
<feature type="domain" description="Aminotransferase class V" evidence="8">
    <location>
        <begin position="64"/>
        <end position="380"/>
    </location>
</feature>
<dbReference type="FunCoup" id="W2RYT5">
    <property type="interactions" value="1332"/>
</dbReference>
<dbReference type="GO" id="GO:0005777">
    <property type="term" value="C:peroxisome"/>
    <property type="evidence" value="ECO:0007669"/>
    <property type="project" value="TreeGrafter"/>
</dbReference>
<dbReference type="SUPFAM" id="SSF53383">
    <property type="entry name" value="PLP-dependent transferases"/>
    <property type="match status" value="1"/>
</dbReference>
<keyword evidence="10" id="KW-1185">Reference proteome</keyword>
<dbReference type="Proteomes" id="UP000030752">
    <property type="component" value="Unassembled WGS sequence"/>
</dbReference>
<evidence type="ECO:0000256" key="1">
    <source>
        <dbReference type="ARBA" id="ARBA00001933"/>
    </source>
</evidence>
<reference evidence="9 10" key="1">
    <citation type="submission" date="2013-03" db="EMBL/GenBank/DDBJ databases">
        <title>The Genome Sequence of Phialophora europaea CBS 101466.</title>
        <authorList>
            <consortium name="The Broad Institute Genomics Platform"/>
            <person name="Cuomo C."/>
            <person name="de Hoog S."/>
            <person name="Gorbushina A."/>
            <person name="Walker B."/>
            <person name="Young S.K."/>
            <person name="Zeng Q."/>
            <person name="Gargeya S."/>
            <person name="Fitzgerald M."/>
            <person name="Haas B."/>
            <person name="Abouelleil A."/>
            <person name="Allen A.W."/>
            <person name="Alvarado L."/>
            <person name="Arachchi H.M."/>
            <person name="Berlin A.M."/>
            <person name="Chapman S.B."/>
            <person name="Gainer-Dewar J."/>
            <person name="Goldberg J."/>
            <person name="Griggs A."/>
            <person name="Gujja S."/>
            <person name="Hansen M."/>
            <person name="Howarth C."/>
            <person name="Imamovic A."/>
            <person name="Ireland A."/>
            <person name="Larimer J."/>
            <person name="McCowan C."/>
            <person name="Murphy C."/>
            <person name="Pearson M."/>
            <person name="Poon T.W."/>
            <person name="Priest M."/>
            <person name="Roberts A."/>
            <person name="Saif S."/>
            <person name="Shea T."/>
            <person name="Sisk P."/>
            <person name="Sykes S."/>
            <person name="Wortman J."/>
            <person name="Nusbaum C."/>
            <person name="Birren B."/>
        </authorList>
    </citation>
    <scope>NUCLEOTIDE SEQUENCE [LARGE SCALE GENOMIC DNA]</scope>
    <source>
        <strain evidence="9 10">CBS 101466</strain>
    </source>
</reference>
<dbReference type="InterPro" id="IPR015422">
    <property type="entry name" value="PyrdxlP-dep_Trfase_small"/>
</dbReference>
<evidence type="ECO:0000313" key="10">
    <source>
        <dbReference type="Proteomes" id="UP000030752"/>
    </source>
</evidence>
<dbReference type="PROSITE" id="PS00595">
    <property type="entry name" value="AA_TRANSFER_CLASS_5"/>
    <property type="match status" value="1"/>
</dbReference>
<dbReference type="VEuPathDB" id="FungiDB:HMPREF1541_03548"/>
<dbReference type="Gene3D" id="3.90.1150.10">
    <property type="entry name" value="Aspartate Aminotransferase, domain 1"/>
    <property type="match status" value="1"/>
</dbReference>
<dbReference type="GO" id="GO:0019265">
    <property type="term" value="P:glycine biosynthetic process, by transamination of glyoxylate"/>
    <property type="evidence" value="ECO:0007669"/>
    <property type="project" value="TreeGrafter"/>
</dbReference>
<name>W2RYT5_CYPE1</name>
<gene>
    <name evidence="9" type="ORF">HMPREF1541_03548</name>
</gene>
<dbReference type="Pfam" id="PF00266">
    <property type="entry name" value="Aminotran_5"/>
    <property type="match status" value="1"/>
</dbReference>
<dbReference type="PANTHER" id="PTHR21152">
    <property type="entry name" value="AMINOTRANSFERASE CLASS V"/>
    <property type="match status" value="1"/>
</dbReference>
<keyword evidence="3" id="KW-0808">Transferase</keyword>
<sequence>MTTTVTQHVPLRLTSDSHHPITTLSTTPPTALPLSKYTPTTPLLLAPGPTEVAPAVLAALASPAESHLTLAFAQVFSTVLRQVRRLFLTSSPDSQPFVLGGSGSLGWDFVATNFLPTGSPVLCLSTGFFSDAFASCLAAYGQDVTVLRAPDVGATVDLAEVEAALATGKYKALVATHVETSTAVRTNLPALRALLDRVSPTTLFIADAVASLGAEELRFDEWGLDIVLSGSQKAIGCPPGLSLLMVSGRAMALALDESVTDRPRTWYASLPRWLPVMRKYEAGEPGYFATPPTQVVRALGASLQLMHEVGMERTWELHRVRSAQVKEAAGRLGLRLLAQREEDQSHAVTALWLPEGIEAKALLARVLARGVTLAAGMHVEVGTRYVRFGHMGYSITGNEGHIEMGIRALSEALLELYAERREKEVAEQESQPSAGVLEAVRQEVAVADG</sequence>
<comment type="similarity">
    <text evidence="5">Belongs to the class-V pyridoxal-phosphate-dependent aminotransferase family.</text>
</comment>
<dbReference type="EMBL" id="KB822719">
    <property type="protein sequence ID" value="ETN41612.1"/>
    <property type="molecule type" value="Genomic_DNA"/>
</dbReference>
<dbReference type="OrthoDB" id="7403325at2759"/>
<dbReference type="eggNOG" id="KOG2862">
    <property type="taxonomic scope" value="Eukaryota"/>
</dbReference>
<dbReference type="InterPro" id="IPR015424">
    <property type="entry name" value="PyrdxlP-dep_Trfase"/>
</dbReference>
<comment type="cofactor">
    <cofactor evidence="1 6">
        <name>pyridoxal 5'-phosphate</name>
        <dbReference type="ChEBI" id="CHEBI:597326"/>
    </cofactor>
</comment>
<dbReference type="STRING" id="1220924.W2RYT5"/>
<evidence type="ECO:0000259" key="8">
    <source>
        <dbReference type="Pfam" id="PF00266"/>
    </source>
</evidence>
<dbReference type="GeneID" id="19970887"/>
<keyword evidence="4" id="KW-0663">Pyridoxal phosphate</keyword>
<dbReference type="InterPro" id="IPR020578">
    <property type="entry name" value="Aminotrans_V_PyrdxlP_BS"/>
</dbReference>
<dbReference type="RefSeq" id="XP_008716121.1">
    <property type="nucleotide sequence ID" value="XM_008717899.1"/>
</dbReference>
<dbReference type="GO" id="GO:0008453">
    <property type="term" value="F:alanine-glyoxylate transaminase activity"/>
    <property type="evidence" value="ECO:0007669"/>
    <property type="project" value="TreeGrafter"/>
</dbReference>
<evidence type="ECO:0000256" key="4">
    <source>
        <dbReference type="ARBA" id="ARBA00022898"/>
    </source>
</evidence>
<protein>
    <recommendedName>
        <fullName evidence="8">Aminotransferase class V domain-containing protein</fullName>
    </recommendedName>
</protein>
<evidence type="ECO:0000256" key="5">
    <source>
        <dbReference type="RuleBase" id="RU004075"/>
    </source>
</evidence>
<dbReference type="HOGENOM" id="CLU_027686_5_2_1"/>